<reference evidence="2" key="1">
    <citation type="journal article" date="2023" name="G3 (Bethesda)">
        <title>Genome assembly and association tests identify interacting loci associated with vigor, precocity, and sex in interspecific pistachio rootstocks.</title>
        <authorList>
            <person name="Palmer W."/>
            <person name="Jacygrad E."/>
            <person name="Sagayaradj S."/>
            <person name="Cavanaugh K."/>
            <person name="Han R."/>
            <person name="Bertier L."/>
            <person name="Beede B."/>
            <person name="Kafkas S."/>
            <person name="Golino D."/>
            <person name="Preece J."/>
            <person name="Michelmore R."/>
        </authorList>
    </citation>
    <scope>NUCLEOTIDE SEQUENCE [LARGE SCALE GENOMIC DNA]</scope>
</reference>
<name>A0ACC1B2E4_9ROSI</name>
<protein>
    <submittedName>
        <fullName evidence="1">Uncharacterized protein</fullName>
    </submittedName>
</protein>
<proteinExistence type="predicted"/>
<gene>
    <name evidence="1" type="ORF">Patl1_25312</name>
</gene>
<comment type="caution">
    <text evidence="1">The sequence shown here is derived from an EMBL/GenBank/DDBJ whole genome shotgun (WGS) entry which is preliminary data.</text>
</comment>
<sequence length="120" mass="12761">MVTTYKTPPWPTPYYPRSEEFTIQMAKLSVSLSFLLVLSVFTAGKGCELAVRGGGCPDVNACVAICEPCYRGIGKIRAFCRSAGGGIPFDECICSFSKGAPCNPPAPPKCPGPWPPSQNV</sequence>
<organism evidence="1 2">
    <name type="scientific">Pistacia atlantica</name>
    <dbReference type="NCBI Taxonomy" id="434234"/>
    <lineage>
        <taxon>Eukaryota</taxon>
        <taxon>Viridiplantae</taxon>
        <taxon>Streptophyta</taxon>
        <taxon>Embryophyta</taxon>
        <taxon>Tracheophyta</taxon>
        <taxon>Spermatophyta</taxon>
        <taxon>Magnoliopsida</taxon>
        <taxon>eudicotyledons</taxon>
        <taxon>Gunneridae</taxon>
        <taxon>Pentapetalae</taxon>
        <taxon>rosids</taxon>
        <taxon>malvids</taxon>
        <taxon>Sapindales</taxon>
        <taxon>Anacardiaceae</taxon>
        <taxon>Pistacia</taxon>
    </lineage>
</organism>
<keyword evidence="2" id="KW-1185">Reference proteome</keyword>
<evidence type="ECO:0000313" key="2">
    <source>
        <dbReference type="Proteomes" id="UP001164250"/>
    </source>
</evidence>
<accession>A0ACC1B2E4</accession>
<dbReference type="Proteomes" id="UP001164250">
    <property type="component" value="Chromosome 7"/>
</dbReference>
<dbReference type="EMBL" id="CM047903">
    <property type="protein sequence ID" value="KAJ0093099.1"/>
    <property type="molecule type" value="Genomic_DNA"/>
</dbReference>
<evidence type="ECO:0000313" key="1">
    <source>
        <dbReference type="EMBL" id="KAJ0093099.1"/>
    </source>
</evidence>